<dbReference type="EMBL" id="LXEP01000041">
    <property type="protein sequence ID" value="OAT17308.1"/>
    <property type="molecule type" value="Genomic_DNA"/>
</dbReference>
<evidence type="ECO:0000313" key="10">
    <source>
        <dbReference type="Proteomes" id="UP000078504"/>
    </source>
</evidence>
<keyword evidence="3" id="KW-0227">DNA damage</keyword>
<dbReference type="EC" id="3.4.-.-" evidence="8"/>
<comment type="caution">
    <text evidence="9">The sequence shown here is derived from an EMBL/GenBank/DDBJ whole genome shotgun (WGS) entry which is preliminary data.</text>
</comment>
<evidence type="ECO:0000256" key="8">
    <source>
        <dbReference type="RuleBase" id="RU364100"/>
    </source>
</evidence>
<dbReference type="NCBIfam" id="NF007413">
    <property type="entry name" value="PRK09951.1"/>
    <property type="match status" value="1"/>
</dbReference>
<keyword evidence="5" id="KW-0190">Covalent protein-DNA linkage</keyword>
<evidence type="ECO:0000256" key="3">
    <source>
        <dbReference type="ARBA" id="ARBA00022763"/>
    </source>
</evidence>
<dbReference type="Proteomes" id="UP000078504">
    <property type="component" value="Unassembled WGS sequence"/>
</dbReference>
<dbReference type="PANTHER" id="PTHR13604:SF0">
    <property type="entry name" value="ABASIC SITE PROCESSING PROTEIN HMCES"/>
    <property type="match status" value="1"/>
</dbReference>
<evidence type="ECO:0000256" key="6">
    <source>
        <dbReference type="ARBA" id="ARBA00023125"/>
    </source>
</evidence>
<dbReference type="RefSeq" id="WP_064518640.1">
    <property type="nucleotide sequence ID" value="NZ_LXEP01000041.1"/>
</dbReference>
<evidence type="ECO:0000256" key="2">
    <source>
        <dbReference type="ARBA" id="ARBA00022670"/>
    </source>
</evidence>
<evidence type="ECO:0000256" key="7">
    <source>
        <dbReference type="ARBA" id="ARBA00023239"/>
    </source>
</evidence>
<dbReference type="GO" id="GO:0006508">
    <property type="term" value="P:proteolysis"/>
    <property type="evidence" value="ECO:0007669"/>
    <property type="project" value="UniProtKB-KW"/>
</dbReference>
<keyword evidence="6" id="KW-0238">DNA-binding</keyword>
<reference evidence="9 10" key="1">
    <citation type="submission" date="2016-04" db="EMBL/GenBank/DDBJ databases">
        <title>ATOL: Assembling a taxonomically balanced genome-scale reconstruction of the evolutionary history of the Enterobacteriaceae.</title>
        <authorList>
            <person name="Plunkett G.III."/>
            <person name="Neeno-Eckwall E.C."/>
            <person name="Glasner J.D."/>
            <person name="Perna N.T."/>
        </authorList>
    </citation>
    <scope>NUCLEOTIDE SEQUENCE [LARGE SCALE GENOMIC DNA]</scope>
    <source>
        <strain evidence="9 10">ATCC 51604</strain>
    </source>
</reference>
<keyword evidence="2 8" id="KW-0645">Protease</keyword>
<protein>
    <recommendedName>
        <fullName evidence="8">Abasic site processing protein</fullName>
        <ecNumber evidence="8">3.4.-.-</ecNumber>
    </recommendedName>
</protein>
<dbReference type="AlphaFoldDB" id="A0A1B7HNV7"/>
<dbReference type="Pfam" id="PF02586">
    <property type="entry name" value="SRAP"/>
    <property type="match status" value="1"/>
</dbReference>
<evidence type="ECO:0000256" key="1">
    <source>
        <dbReference type="ARBA" id="ARBA00008136"/>
    </source>
</evidence>
<accession>A0A1B7HNV7</accession>
<evidence type="ECO:0000313" key="9">
    <source>
        <dbReference type="EMBL" id="OAT17308.1"/>
    </source>
</evidence>
<dbReference type="GO" id="GO:0003697">
    <property type="term" value="F:single-stranded DNA binding"/>
    <property type="evidence" value="ECO:0007669"/>
    <property type="project" value="InterPro"/>
</dbReference>
<organism evidence="9 10">
    <name type="scientific">Buttiauxella gaviniae ATCC 51604</name>
    <dbReference type="NCBI Taxonomy" id="1354253"/>
    <lineage>
        <taxon>Bacteria</taxon>
        <taxon>Pseudomonadati</taxon>
        <taxon>Pseudomonadota</taxon>
        <taxon>Gammaproteobacteria</taxon>
        <taxon>Enterobacterales</taxon>
        <taxon>Enterobacteriaceae</taxon>
        <taxon>Buttiauxella</taxon>
    </lineage>
</organism>
<evidence type="ECO:0000256" key="5">
    <source>
        <dbReference type="ARBA" id="ARBA00023124"/>
    </source>
</evidence>
<dbReference type="PANTHER" id="PTHR13604">
    <property type="entry name" value="DC12-RELATED"/>
    <property type="match status" value="1"/>
</dbReference>
<dbReference type="InterPro" id="IPR003738">
    <property type="entry name" value="SRAP"/>
</dbReference>
<gene>
    <name evidence="9" type="ORF">M977_04136</name>
</gene>
<keyword evidence="7" id="KW-0456">Lyase</keyword>
<dbReference type="Gene3D" id="3.90.1680.10">
    <property type="entry name" value="SOS response associated peptidase-like"/>
    <property type="match status" value="1"/>
</dbReference>
<sequence>MCGRFTQIQSRDDYLEFLAEEVGNDIAYDPEPIGRYNVAPGSKVLLLNNRDDILHLDPVVWSYAPGWWDKAPLINARVETAATSRMFKPLWNHGRAIVFADGWYEWKKEGDKKQPYYIYRKDRKPLYFAAIGKQPFDVGDDAEGFLIVTSAADKGLVDIHDRRPLVFTPEAILEWMNPETSGAQASELAHEAAIPANEFTWHPVTRAVGNVKNQSNDLIINIDH</sequence>
<name>A0A1B7HNV7_9ENTR</name>
<comment type="similarity">
    <text evidence="1 8">Belongs to the SOS response-associated peptidase family.</text>
</comment>
<dbReference type="GO" id="GO:0106300">
    <property type="term" value="P:protein-DNA covalent cross-linking repair"/>
    <property type="evidence" value="ECO:0007669"/>
    <property type="project" value="InterPro"/>
</dbReference>
<dbReference type="PATRIC" id="fig|1354253.4.peg.4243"/>
<proteinExistence type="inferred from homology"/>
<dbReference type="GO" id="GO:0008233">
    <property type="term" value="F:peptidase activity"/>
    <property type="evidence" value="ECO:0007669"/>
    <property type="project" value="UniProtKB-KW"/>
</dbReference>
<keyword evidence="4 8" id="KW-0378">Hydrolase</keyword>
<evidence type="ECO:0000256" key="4">
    <source>
        <dbReference type="ARBA" id="ARBA00022801"/>
    </source>
</evidence>
<dbReference type="InterPro" id="IPR036590">
    <property type="entry name" value="SRAP-like"/>
</dbReference>
<dbReference type="SUPFAM" id="SSF143081">
    <property type="entry name" value="BB1717-like"/>
    <property type="match status" value="1"/>
</dbReference>
<dbReference type="GO" id="GO:0016829">
    <property type="term" value="F:lyase activity"/>
    <property type="evidence" value="ECO:0007669"/>
    <property type="project" value="UniProtKB-KW"/>
</dbReference>